<comment type="caution">
    <text evidence="1">The sequence shown here is derived from an EMBL/GenBank/DDBJ whole genome shotgun (WGS) entry which is preliminary data.</text>
</comment>
<reference evidence="1" key="2">
    <citation type="submission" date="2021-04" db="EMBL/GenBank/DDBJ databases">
        <authorList>
            <person name="Dong X."/>
        </authorList>
    </citation>
    <scope>NUCLEOTIDE SEQUENCE</scope>
    <source>
        <strain evidence="1">LLY</strain>
    </source>
</reference>
<dbReference type="RefSeq" id="WP_250867996.1">
    <property type="nucleotide sequence ID" value="NZ_JAGSOI010000020.1"/>
</dbReference>
<name>A0A9E4ZEW9_9EURY</name>
<keyword evidence="2" id="KW-1185">Reference proteome</keyword>
<evidence type="ECO:0008006" key="3">
    <source>
        <dbReference type="Google" id="ProtNLM"/>
    </source>
</evidence>
<gene>
    <name evidence="1" type="ORF">KDK67_06450</name>
</gene>
<dbReference type="EMBL" id="JAGSOI010000020">
    <property type="protein sequence ID" value="MCM1986640.1"/>
    <property type="molecule type" value="Genomic_DNA"/>
</dbReference>
<reference evidence="1" key="1">
    <citation type="journal article" date="2021" name="mSystems">
        <title>Bacteria and Archaea Synergistically Convert Glycine Betaine to Biogenic Methane in the Formosa Cold Seep of the South China Sea.</title>
        <authorList>
            <person name="Li L."/>
            <person name="Zhang W."/>
            <person name="Zhang S."/>
            <person name="Song L."/>
            <person name="Sun Q."/>
            <person name="Zhang H."/>
            <person name="Xiang H."/>
            <person name="Dong X."/>
        </authorList>
    </citation>
    <scope>NUCLEOTIDE SEQUENCE</scope>
    <source>
        <strain evidence="1">LLY</strain>
    </source>
</reference>
<dbReference type="AlphaFoldDB" id="A0A9E4ZEW9"/>
<evidence type="ECO:0000313" key="1">
    <source>
        <dbReference type="EMBL" id="MCM1986640.1"/>
    </source>
</evidence>
<dbReference type="Proteomes" id="UP001056766">
    <property type="component" value="Unassembled WGS sequence"/>
</dbReference>
<dbReference type="CDD" id="cd18699">
    <property type="entry name" value="PIN_VapC_like"/>
    <property type="match status" value="1"/>
</dbReference>
<protein>
    <recommendedName>
        <fullName evidence="3">PIN domain-containing protein</fullName>
    </recommendedName>
</protein>
<accession>A0A9E4ZEW9</accession>
<evidence type="ECO:0000313" key="2">
    <source>
        <dbReference type="Proteomes" id="UP001056766"/>
    </source>
</evidence>
<organism evidence="1 2">
    <name type="scientific">Methanococcoides seepicolus</name>
    <dbReference type="NCBI Taxonomy" id="2828780"/>
    <lineage>
        <taxon>Archaea</taxon>
        <taxon>Methanobacteriati</taxon>
        <taxon>Methanobacteriota</taxon>
        <taxon>Stenosarchaea group</taxon>
        <taxon>Methanomicrobia</taxon>
        <taxon>Methanosarcinales</taxon>
        <taxon>Methanosarcinaceae</taxon>
        <taxon>Methanococcoides</taxon>
    </lineage>
</organism>
<proteinExistence type="predicted"/>
<sequence length="182" mass="21073">MELKWKMKILYDTNILIHINDPKELSPNLQSLLAIIREHGHQEVIHPASQKDIENDNDIGRRKVTLSKLFGYPFLPSPPKPDDNFISLVGPPTNSHDENDNEILYSLQKNLVDFLITEDKGIKNKASLLNLDDRVFSIEAALDYFNVMYQRFSPSHSLLRKMYAHEINIDQSFFDSLKEDYG</sequence>